<dbReference type="Proteomes" id="UP000257109">
    <property type="component" value="Unassembled WGS sequence"/>
</dbReference>
<evidence type="ECO:0000256" key="1">
    <source>
        <dbReference type="SAM" id="MobiDB-lite"/>
    </source>
</evidence>
<reference evidence="2" key="1">
    <citation type="submission" date="2018-05" db="EMBL/GenBank/DDBJ databases">
        <title>Draft genome of Mucuna pruriens seed.</title>
        <authorList>
            <person name="Nnadi N.E."/>
            <person name="Vos R."/>
            <person name="Hasami M.H."/>
            <person name="Devisetty U.K."/>
            <person name="Aguiy J.C."/>
        </authorList>
    </citation>
    <scope>NUCLEOTIDE SEQUENCE [LARGE SCALE GENOMIC DNA]</scope>
    <source>
        <strain evidence="2">JCA_2017</strain>
    </source>
</reference>
<keyword evidence="3" id="KW-1185">Reference proteome</keyword>
<proteinExistence type="predicted"/>
<comment type="caution">
    <text evidence="2">The sequence shown here is derived from an EMBL/GenBank/DDBJ whole genome shotgun (WGS) entry which is preliminary data.</text>
</comment>
<organism evidence="2 3">
    <name type="scientific">Mucuna pruriens</name>
    <name type="common">Velvet bean</name>
    <name type="synonym">Dolichos pruriens</name>
    <dbReference type="NCBI Taxonomy" id="157652"/>
    <lineage>
        <taxon>Eukaryota</taxon>
        <taxon>Viridiplantae</taxon>
        <taxon>Streptophyta</taxon>
        <taxon>Embryophyta</taxon>
        <taxon>Tracheophyta</taxon>
        <taxon>Spermatophyta</taxon>
        <taxon>Magnoliopsida</taxon>
        <taxon>eudicotyledons</taxon>
        <taxon>Gunneridae</taxon>
        <taxon>Pentapetalae</taxon>
        <taxon>rosids</taxon>
        <taxon>fabids</taxon>
        <taxon>Fabales</taxon>
        <taxon>Fabaceae</taxon>
        <taxon>Papilionoideae</taxon>
        <taxon>50 kb inversion clade</taxon>
        <taxon>NPAAA clade</taxon>
        <taxon>indigoferoid/millettioid clade</taxon>
        <taxon>Phaseoleae</taxon>
        <taxon>Mucuna</taxon>
    </lineage>
</organism>
<feature type="region of interest" description="Disordered" evidence="1">
    <location>
        <begin position="30"/>
        <end position="57"/>
    </location>
</feature>
<name>A0A371HWF2_MUCPR</name>
<evidence type="ECO:0000313" key="2">
    <source>
        <dbReference type="EMBL" id="RDY07115.1"/>
    </source>
</evidence>
<evidence type="ECO:0000313" key="3">
    <source>
        <dbReference type="Proteomes" id="UP000257109"/>
    </source>
</evidence>
<accession>A0A371HWF2</accession>
<feature type="non-terminal residue" evidence="2">
    <location>
        <position position="1"/>
    </location>
</feature>
<feature type="compositionally biased region" description="Basic and acidic residues" evidence="1">
    <location>
        <begin position="44"/>
        <end position="53"/>
    </location>
</feature>
<gene>
    <name evidence="2" type="ORF">CR513_08806</name>
</gene>
<sequence>MQCTAPYAPASSEIQDFDSLISRVTEQAVERNNVESGSDAESAAVEKRRHDDVLPGGVRQRSRALLTRLYLAHSQSRQRDRERAPQGCLSLYESINRRLISNVVN</sequence>
<dbReference type="EMBL" id="QJKJ01001544">
    <property type="protein sequence ID" value="RDY07115.1"/>
    <property type="molecule type" value="Genomic_DNA"/>
</dbReference>
<protein>
    <submittedName>
        <fullName evidence="2">Uncharacterized protein</fullName>
    </submittedName>
</protein>
<dbReference type="AlphaFoldDB" id="A0A371HWF2"/>